<dbReference type="InterPro" id="IPR036388">
    <property type="entry name" value="WH-like_DNA-bd_sf"/>
</dbReference>
<dbReference type="SUPFAM" id="SSF46785">
    <property type="entry name" value="Winged helix' DNA-binding domain"/>
    <property type="match status" value="1"/>
</dbReference>
<comment type="similarity">
    <text evidence="1">Belongs to the LysR transcriptional regulatory family.</text>
</comment>
<dbReference type="InterPro" id="IPR005119">
    <property type="entry name" value="LysR_subst-bd"/>
</dbReference>
<reference evidence="6 7" key="1">
    <citation type="journal article" date="2012" name="J. Bacteriol.">
        <title>Complete Genome Sequence of Paenibacillus mucilaginosus 3016, a Bacterium Functional as Microbial Fertilizer.</title>
        <authorList>
            <person name="Ma M."/>
            <person name="Wang Z."/>
            <person name="Li L."/>
            <person name="Jiang X."/>
            <person name="Guan D."/>
            <person name="Cao F."/>
            <person name="Chen H."/>
            <person name="Wang X."/>
            <person name="Shen D."/>
            <person name="Du B."/>
            <person name="Li J."/>
        </authorList>
    </citation>
    <scope>NUCLEOTIDE SEQUENCE [LARGE SCALE GENOMIC DNA]</scope>
    <source>
        <strain evidence="6 7">3016</strain>
    </source>
</reference>
<keyword evidence="7" id="KW-1185">Reference proteome</keyword>
<dbReference type="Pfam" id="PF03466">
    <property type="entry name" value="LysR_substrate"/>
    <property type="match status" value="1"/>
</dbReference>
<dbReference type="SUPFAM" id="SSF53850">
    <property type="entry name" value="Periplasmic binding protein-like II"/>
    <property type="match status" value="1"/>
</dbReference>
<dbReference type="InterPro" id="IPR036390">
    <property type="entry name" value="WH_DNA-bd_sf"/>
</dbReference>
<dbReference type="RefSeq" id="WP_014370516.1">
    <property type="nucleotide sequence ID" value="NC_016935.1"/>
</dbReference>
<evidence type="ECO:0000256" key="2">
    <source>
        <dbReference type="ARBA" id="ARBA00023015"/>
    </source>
</evidence>
<dbReference type="FunFam" id="1.10.10.10:FF:000001">
    <property type="entry name" value="LysR family transcriptional regulator"/>
    <property type="match status" value="1"/>
</dbReference>
<evidence type="ECO:0000259" key="5">
    <source>
        <dbReference type="PROSITE" id="PS50931"/>
    </source>
</evidence>
<protein>
    <submittedName>
        <fullName evidence="6">Transcriptional regulator, LysR family protein</fullName>
    </submittedName>
</protein>
<dbReference type="Pfam" id="PF00126">
    <property type="entry name" value="HTH_1"/>
    <property type="match status" value="1"/>
</dbReference>
<evidence type="ECO:0000256" key="3">
    <source>
        <dbReference type="ARBA" id="ARBA00023125"/>
    </source>
</evidence>
<dbReference type="STRING" id="1116391.PM3016_3782"/>
<keyword evidence="4" id="KW-0804">Transcription</keyword>
<organism evidence="6 7">
    <name type="scientific">Paenibacillus mucilaginosus 3016</name>
    <dbReference type="NCBI Taxonomy" id="1116391"/>
    <lineage>
        <taxon>Bacteria</taxon>
        <taxon>Bacillati</taxon>
        <taxon>Bacillota</taxon>
        <taxon>Bacilli</taxon>
        <taxon>Bacillales</taxon>
        <taxon>Paenibacillaceae</taxon>
        <taxon>Paenibacillus</taxon>
    </lineage>
</organism>
<evidence type="ECO:0000313" key="6">
    <source>
        <dbReference type="EMBL" id="AFC30595.1"/>
    </source>
</evidence>
<evidence type="ECO:0000256" key="4">
    <source>
        <dbReference type="ARBA" id="ARBA00023163"/>
    </source>
</evidence>
<evidence type="ECO:0000313" key="7">
    <source>
        <dbReference type="Proteomes" id="UP000007523"/>
    </source>
</evidence>
<dbReference type="KEGG" id="pmq:PM3016_3782"/>
<dbReference type="Gene3D" id="1.10.10.10">
    <property type="entry name" value="Winged helix-like DNA-binding domain superfamily/Winged helix DNA-binding domain"/>
    <property type="match status" value="1"/>
</dbReference>
<proteinExistence type="inferred from homology"/>
<dbReference type="PROSITE" id="PS50931">
    <property type="entry name" value="HTH_LYSR"/>
    <property type="match status" value="1"/>
</dbReference>
<keyword evidence="3" id="KW-0238">DNA-binding</keyword>
<dbReference type="Proteomes" id="UP000007523">
    <property type="component" value="Chromosome"/>
</dbReference>
<dbReference type="InterPro" id="IPR000847">
    <property type="entry name" value="LysR_HTH_N"/>
</dbReference>
<dbReference type="HOGENOM" id="CLU_039613_6_1_9"/>
<dbReference type="PANTHER" id="PTHR30126">
    <property type="entry name" value="HTH-TYPE TRANSCRIPTIONAL REGULATOR"/>
    <property type="match status" value="1"/>
</dbReference>
<name>H6ND82_9BACL</name>
<dbReference type="Gene3D" id="3.40.190.290">
    <property type="match status" value="1"/>
</dbReference>
<dbReference type="EMBL" id="CP003235">
    <property type="protein sequence ID" value="AFC30595.1"/>
    <property type="molecule type" value="Genomic_DNA"/>
</dbReference>
<feature type="domain" description="HTH lysR-type" evidence="5">
    <location>
        <begin position="1"/>
        <end position="58"/>
    </location>
</feature>
<evidence type="ECO:0000256" key="1">
    <source>
        <dbReference type="ARBA" id="ARBA00009437"/>
    </source>
</evidence>
<sequence length="300" mass="33075">MELTDLKIFMAIIQEGSITRAAERLEYVQSNITMRIRKMESELGVQLFHRTPKGVLPTEKGRIFSQYASDILLKVEEAIMSVQEPEYPSGPLTIGVVETVASTPPFIRALSDFQKKHPKVALSLVTGTSPQNYEKLLNRELDGAFFTGDFDLAPLKVAHEIREEVILLTKADGKSAPPDIANATWVVFPKGCPLRAASVDWLHGQGVSTVNMIEVSTLDTMLNCVRAGIGYTLLTESVIAEVDERLEVHPVPERYRFVTTRLVTRKEQFSSKAFAVFADCVRGAGLPYAFGAAGENSGSR</sequence>
<keyword evidence="2" id="KW-0805">Transcription regulation</keyword>
<dbReference type="GO" id="GO:0003700">
    <property type="term" value="F:DNA-binding transcription factor activity"/>
    <property type="evidence" value="ECO:0007669"/>
    <property type="project" value="InterPro"/>
</dbReference>
<gene>
    <name evidence="6" type="ORF">PM3016_3782</name>
</gene>
<dbReference type="PANTHER" id="PTHR30126:SF40">
    <property type="entry name" value="HTH-TYPE TRANSCRIPTIONAL REGULATOR GLTR"/>
    <property type="match status" value="1"/>
</dbReference>
<accession>H6ND82</accession>
<dbReference type="GO" id="GO:0000976">
    <property type="term" value="F:transcription cis-regulatory region binding"/>
    <property type="evidence" value="ECO:0007669"/>
    <property type="project" value="TreeGrafter"/>
</dbReference>
<dbReference type="PRINTS" id="PR00039">
    <property type="entry name" value="HTHLYSR"/>
</dbReference>
<dbReference type="AlphaFoldDB" id="H6ND82"/>